<feature type="domain" description="N-acetyltransferase" evidence="1">
    <location>
        <begin position="10"/>
        <end position="144"/>
    </location>
</feature>
<dbReference type="PANTHER" id="PTHR43233:SF1">
    <property type="entry name" value="FAMILY N-ACETYLTRANSFERASE, PUTATIVE (AFU_ORTHOLOGUE AFUA_6G03350)-RELATED"/>
    <property type="match status" value="1"/>
</dbReference>
<evidence type="ECO:0000313" key="3">
    <source>
        <dbReference type="Proteomes" id="UP000680866"/>
    </source>
</evidence>
<dbReference type="PANTHER" id="PTHR43233">
    <property type="entry name" value="FAMILY N-ACETYLTRANSFERASE, PUTATIVE (AFU_ORTHOLOGUE AFUA_6G03350)-RELATED"/>
    <property type="match status" value="1"/>
</dbReference>
<reference evidence="2" key="1">
    <citation type="submission" date="2020-08" db="EMBL/GenBank/DDBJ databases">
        <title>Whole genome shotgun sequence of Polymorphospora rubra NBRC 101157.</title>
        <authorList>
            <person name="Komaki H."/>
            <person name="Tamura T."/>
        </authorList>
    </citation>
    <scope>NUCLEOTIDE SEQUENCE</scope>
    <source>
        <strain evidence="2">NBRC 101157</strain>
    </source>
</reference>
<keyword evidence="3" id="KW-1185">Reference proteome</keyword>
<dbReference type="CDD" id="cd04301">
    <property type="entry name" value="NAT_SF"/>
    <property type="match status" value="1"/>
</dbReference>
<evidence type="ECO:0000259" key="1">
    <source>
        <dbReference type="PROSITE" id="PS51186"/>
    </source>
</evidence>
<accession>A0A810MVG2</accession>
<dbReference type="InterPro" id="IPR016181">
    <property type="entry name" value="Acyl_CoA_acyltransferase"/>
</dbReference>
<protein>
    <submittedName>
        <fullName evidence="2">N-acetyltransferase</fullName>
    </submittedName>
</protein>
<dbReference type="InterPro" id="IPR053144">
    <property type="entry name" value="Acetyltransferase_Butenolide"/>
</dbReference>
<dbReference type="SUPFAM" id="SSF55729">
    <property type="entry name" value="Acyl-CoA N-acyltransferases (Nat)"/>
    <property type="match status" value="1"/>
</dbReference>
<dbReference type="Proteomes" id="UP000680866">
    <property type="component" value="Chromosome"/>
</dbReference>
<dbReference type="InterPro" id="IPR000182">
    <property type="entry name" value="GNAT_dom"/>
</dbReference>
<gene>
    <name evidence="2" type="ORF">Prubr_21870</name>
</gene>
<sequence length="147" mass="16727">MLTITRGDGYELSDDPRRIDVDRVHRWLSTESYWAKDRDRPLVARSIMGSTVFAVYRPTDRVQVAFARVVTDGATFAWLCDVFVDGAERGRGLGTWLVSTARDELAARGVRRILLATVDAHGVYGRLGFEALPNPERWMQLDQRDQE</sequence>
<dbReference type="RefSeq" id="WP_212824450.1">
    <property type="nucleotide sequence ID" value="NZ_AP023359.1"/>
</dbReference>
<dbReference type="KEGG" id="pry:Prubr_21870"/>
<organism evidence="2 3">
    <name type="scientific">Polymorphospora rubra</name>
    <dbReference type="NCBI Taxonomy" id="338584"/>
    <lineage>
        <taxon>Bacteria</taxon>
        <taxon>Bacillati</taxon>
        <taxon>Actinomycetota</taxon>
        <taxon>Actinomycetes</taxon>
        <taxon>Micromonosporales</taxon>
        <taxon>Micromonosporaceae</taxon>
        <taxon>Polymorphospora</taxon>
    </lineage>
</organism>
<evidence type="ECO:0000313" key="2">
    <source>
        <dbReference type="EMBL" id="BCJ65166.1"/>
    </source>
</evidence>
<proteinExistence type="predicted"/>
<dbReference type="Gene3D" id="3.40.630.30">
    <property type="match status" value="1"/>
</dbReference>
<dbReference type="PROSITE" id="PS51186">
    <property type="entry name" value="GNAT"/>
    <property type="match status" value="1"/>
</dbReference>
<dbReference type="AlphaFoldDB" id="A0A810MVG2"/>
<dbReference type="EMBL" id="AP023359">
    <property type="protein sequence ID" value="BCJ65166.1"/>
    <property type="molecule type" value="Genomic_DNA"/>
</dbReference>
<name>A0A810MVG2_9ACTN</name>
<dbReference type="Pfam" id="PF00583">
    <property type="entry name" value="Acetyltransf_1"/>
    <property type="match status" value="1"/>
</dbReference>
<dbReference type="GO" id="GO:0016747">
    <property type="term" value="F:acyltransferase activity, transferring groups other than amino-acyl groups"/>
    <property type="evidence" value="ECO:0007669"/>
    <property type="project" value="InterPro"/>
</dbReference>